<dbReference type="AlphaFoldDB" id="D5CPE2"/>
<accession>D5CPE2</accession>
<dbReference type="HOGENOM" id="CLU_113195_0_2_4"/>
<dbReference type="Proteomes" id="UP000001625">
    <property type="component" value="Chromosome"/>
</dbReference>
<keyword evidence="1" id="KW-1133">Transmembrane helix</keyword>
<evidence type="ECO:0000256" key="1">
    <source>
        <dbReference type="SAM" id="Phobius"/>
    </source>
</evidence>
<dbReference type="RefSeq" id="WP_013028981.1">
    <property type="nucleotide sequence ID" value="NC_013959.1"/>
</dbReference>
<dbReference type="KEGG" id="slt:Slit_0845"/>
<dbReference type="InterPro" id="IPR025489">
    <property type="entry name" value="DUF4381"/>
</dbReference>
<protein>
    <recommendedName>
        <fullName evidence="4">DUF4381 domain-containing protein</fullName>
    </recommendedName>
</protein>
<dbReference type="EMBL" id="CP001965">
    <property type="protein sequence ID" value="ADE11083.1"/>
    <property type="molecule type" value="Genomic_DNA"/>
</dbReference>
<feature type="transmembrane region" description="Helical" evidence="1">
    <location>
        <begin position="26"/>
        <end position="45"/>
    </location>
</feature>
<keyword evidence="1" id="KW-0472">Membrane</keyword>
<keyword evidence="3" id="KW-1185">Reference proteome</keyword>
<reference evidence="2 3" key="1">
    <citation type="submission" date="2010-03" db="EMBL/GenBank/DDBJ databases">
        <title>Complete sequence of Sideroxydans lithotrophicus ES-1.</title>
        <authorList>
            <consortium name="US DOE Joint Genome Institute"/>
            <person name="Lucas S."/>
            <person name="Copeland A."/>
            <person name="Lapidus A."/>
            <person name="Cheng J.-F."/>
            <person name="Bruce D."/>
            <person name="Goodwin L."/>
            <person name="Pitluck S."/>
            <person name="Munk A.C."/>
            <person name="Detter J.C."/>
            <person name="Han C."/>
            <person name="Tapia R."/>
            <person name="Larimer F."/>
            <person name="Land M."/>
            <person name="Hauser L."/>
            <person name="Kyrpides N."/>
            <person name="Ivanova N."/>
            <person name="Emerson D."/>
            <person name="Woyke T."/>
        </authorList>
    </citation>
    <scope>NUCLEOTIDE SEQUENCE [LARGE SCALE GENOMIC DNA]</scope>
    <source>
        <strain evidence="2 3">ES-1</strain>
    </source>
</reference>
<sequence length="150" mass="16965">MNDEFLKQLAPPHAPPPPGWWPLAPGWWALAALVLMIAAAAIYWYRRKPNRLRRAALRELRQLQMHAHDDAHLASALQDLLRRYAIAAYGREQVAHLSGNDWLDFLIAHGGNTLAGEAGESLLRAAYGSRMLNDRAPWLQGARDFLRGRR</sequence>
<dbReference type="Pfam" id="PF14316">
    <property type="entry name" value="DUF4381"/>
    <property type="match status" value="1"/>
</dbReference>
<name>D5CPE2_SIDLE</name>
<evidence type="ECO:0000313" key="3">
    <source>
        <dbReference type="Proteomes" id="UP000001625"/>
    </source>
</evidence>
<organism evidence="2 3">
    <name type="scientific">Sideroxydans lithotrophicus (strain ES-1)</name>
    <dbReference type="NCBI Taxonomy" id="580332"/>
    <lineage>
        <taxon>Bacteria</taxon>
        <taxon>Pseudomonadati</taxon>
        <taxon>Pseudomonadota</taxon>
        <taxon>Betaproteobacteria</taxon>
        <taxon>Nitrosomonadales</taxon>
        <taxon>Gallionellaceae</taxon>
        <taxon>Sideroxydans</taxon>
    </lineage>
</organism>
<keyword evidence="1" id="KW-0812">Transmembrane</keyword>
<dbReference type="OrthoDB" id="8566453at2"/>
<evidence type="ECO:0000313" key="2">
    <source>
        <dbReference type="EMBL" id="ADE11083.1"/>
    </source>
</evidence>
<dbReference type="STRING" id="580332.Slit_0845"/>
<gene>
    <name evidence="2" type="ordered locus">Slit_0845</name>
</gene>
<evidence type="ECO:0008006" key="4">
    <source>
        <dbReference type="Google" id="ProtNLM"/>
    </source>
</evidence>
<proteinExistence type="predicted"/>